<comment type="caution">
    <text evidence="9">The sequence shown here is derived from an EMBL/GenBank/DDBJ whole genome shotgun (WGS) entry which is preliminary data.</text>
</comment>
<feature type="transmembrane region" description="Helical" evidence="8">
    <location>
        <begin position="212"/>
        <end position="232"/>
    </location>
</feature>
<evidence type="ECO:0000256" key="3">
    <source>
        <dbReference type="ARBA" id="ARBA00022448"/>
    </source>
</evidence>
<dbReference type="Gene3D" id="1.10.3470.10">
    <property type="entry name" value="ABC transporter involved in vitamin B12 uptake, BtuC"/>
    <property type="match status" value="1"/>
</dbReference>
<sequence>MVPSPESTHKIQKTVGNKPLRSHPAAAVSIIIFGLAAIVFGLALSVSVGAADIKLATVWEAVFRFNPQLQQHQVIRELRIPRAVAGALVGACFAVAGAIMQGMTRNPLADSGLLGLNAGAGVALAVAFAFAPSLSFIYIMLYCFVGAATAALIVFGIGSLSYNGLTPLRLTLAGAAVSALLLAISQGVAILFNLSQDIAFWLAGGMGGTNWIQLKIMFPFVVVALIAAMMLSRSITLLSLGRDVAAGLGQRTRLVQTTGMLVVVILAGTAVSTVGPVAFVGLIIPHVVRYLVGVDYRWIIPCSAVLGSLLIVFADIAARMINAPYETPLGALIALIGVPFFIYLASKRKGELS</sequence>
<evidence type="ECO:0000256" key="2">
    <source>
        <dbReference type="ARBA" id="ARBA00007935"/>
    </source>
</evidence>
<organism evidence="9 10">
    <name type="scientific">Paenibacillus monticola</name>
    <dbReference type="NCBI Taxonomy" id="2666075"/>
    <lineage>
        <taxon>Bacteria</taxon>
        <taxon>Bacillati</taxon>
        <taxon>Bacillota</taxon>
        <taxon>Bacilli</taxon>
        <taxon>Bacillales</taxon>
        <taxon>Paenibacillaceae</taxon>
        <taxon>Paenibacillus</taxon>
    </lineage>
</organism>
<dbReference type="GO" id="GO:0005886">
    <property type="term" value="C:plasma membrane"/>
    <property type="evidence" value="ECO:0007669"/>
    <property type="project" value="UniProtKB-SubCell"/>
</dbReference>
<comment type="similarity">
    <text evidence="2">Belongs to the binding-protein-dependent transport system permease family. FecCD subfamily.</text>
</comment>
<feature type="transmembrane region" description="Helical" evidence="8">
    <location>
        <begin position="329"/>
        <end position="346"/>
    </location>
</feature>
<evidence type="ECO:0000256" key="5">
    <source>
        <dbReference type="ARBA" id="ARBA00022692"/>
    </source>
</evidence>
<feature type="transmembrane region" description="Helical" evidence="8">
    <location>
        <begin position="170"/>
        <end position="192"/>
    </location>
</feature>
<evidence type="ECO:0000256" key="1">
    <source>
        <dbReference type="ARBA" id="ARBA00004651"/>
    </source>
</evidence>
<dbReference type="GO" id="GO:0022857">
    <property type="term" value="F:transmembrane transporter activity"/>
    <property type="evidence" value="ECO:0007669"/>
    <property type="project" value="InterPro"/>
</dbReference>
<evidence type="ECO:0000256" key="6">
    <source>
        <dbReference type="ARBA" id="ARBA00022989"/>
    </source>
</evidence>
<feature type="transmembrane region" description="Helical" evidence="8">
    <location>
        <begin position="112"/>
        <end position="130"/>
    </location>
</feature>
<keyword evidence="5 8" id="KW-0812">Transmembrane</keyword>
<keyword evidence="3" id="KW-0813">Transport</keyword>
<accession>A0A7X2H6Q3</accession>
<protein>
    <submittedName>
        <fullName evidence="9">Iron chelate uptake ABC transporter family permease subunit</fullName>
    </submittedName>
</protein>
<feature type="transmembrane region" description="Helical" evidence="8">
    <location>
        <begin position="26"/>
        <end position="50"/>
    </location>
</feature>
<dbReference type="Pfam" id="PF01032">
    <property type="entry name" value="FecCD"/>
    <property type="match status" value="1"/>
</dbReference>
<keyword evidence="6 8" id="KW-1133">Transmembrane helix</keyword>
<feature type="transmembrane region" description="Helical" evidence="8">
    <location>
        <begin position="136"/>
        <end position="158"/>
    </location>
</feature>
<dbReference type="PANTHER" id="PTHR30472">
    <property type="entry name" value="FERRIC ENTEROBACTIN TRANSPORT SYSTEM PERMEASE PROTEIN"/>
    <property type="match status" value="1"/>
</dbReference>
<evidence type="ECO:0000313" key="10">
    <source>
        <dbReference type="Proteomes" id="UP000463051"/>
    </source>
</evidence>
<dbReference type="InterPro" id="IPR037294">
    <property type="entry name" value="ABC_BtuC-like"/>
</dbReference>
<evidence type="ECO:0000313" key="9">
    <source>
        <dbReference type="EMBL" id="MRN54463.1"/>
    </source>
</evidence>
<dbReference type="RefSeq" id="WP_154119604.1">
    <property type="nucleotide sequence ID" value="NZ_WJXB01000005.1"/>
</dbReference>
<dbReference type="CDD" id="cd06550">
    <property type="entry name" value="TM_ABC_iron-siderophores_like"/>
    <property type="match status" value="1"/>
</dbReference>
<gene>
    <name evidence="9" type="ORF">GJB61_15870</name>
</gene>
<dbReference type="SUPFAM" id="SSF81345">
    <property type="entry name" value="ABC transporter involved in vitamin B12 uptake, BtuC"/>
    <property type="match status" value="1"/>
</dbReference>
<feature type="transmembrane region" description="Helical" evidence="8">
    <location>
        <begin position="296"/>
        <end position="317"/>
    </location>
</feature>
<comment type="subcellular location">
    <subcellularLocation>
        <location evidence="1">Cell membrane</location>
        <topology evidence="1">Multi-pass membrane protein</topology>
    </subcellularLocation>
</comment>
<dbReference type="AlphaFoldDB" id="A0A7X2H6Q3"/>
<feature type="transmembrane region" description="Helical" evidence="8">
    <location>
        <begin position="80"/>
        <end position="100"/>
    </location>
</feature>
<dbReference type="EMBL" id="WJXB01000005">
    <property type="protein sequence ID" value="MRN54463.1"/>
    <property type="molecule type" value="Genomic_DNA"/>
</dbReference>
<proteinExistence type="inferred from homology"/>
<name>A0A7X2H6Q3_9BACL</name>
<keyword evidence="7 8" id="KW-0472">Membrane</keyword>
<keyword evidence="10" id="KW-1185">Reference proteome</keyword>
<dbReference type="InterPro" id="IPR000522">
    <property type="entry name" value="ABC_transptr_permease_BtuC"/>
</dbReference>
<feature type="transmembrane region" description="Helical" evidence="8">
    <location>
        <begin position="260"/>
        <end position="284"/>
    </location>
</feature>
<evidence type="ECO:0000256" key="7">
    <source>
        <dbReference type="ARBA" id="ARBA00023136"/>
    </source>
</evidence>
<evidence type="ECO:0000256" key="4">
    <source>
        <dbReference type="ARBA" id="ARBA00022475"/>
    </source>
</evidence>
<reference evidence="9 10" key="1">
    <citation type="submission" date="2019-11" db="EMBL/GenBank/DDBJ databases">
        <title>Paenibacillus monticola sp. nov., a novel PGPR strain isolated from mountain sample in China.</title>
        <authorList>
            <person name="Zhao Q."/>
            <person name="Li H.-P."/>
            <person name="Zhang J.-L."/>
        </authorList>
    </citation>
    <scope>NUCLEOTIDE SEQUENCE [LARGE SCALE GENOMIC DNA]</scope>
    <source>
        <strain evidence="9 10">LC-T2</strain>
    </source>
</reference>
<dbReference type="PANTHER" id="PTHR30472:SF58">
    <property type="entry name" value="IRON(3+)-HYDROXAMATE IMPORT SYSTEM PERMEASE PROTEIN FHUB"/>
    <property type="match status" value="1"/>
</dbReference>
<dbReference type="GO" id="GO:0033214">
    <property type="term" value="P:siderophore-iron import into cell"/>
    <property type="evidence" value="ECO:0007669"/>
    <property type="project" value="TreeGrafter"/>
</dbReference>
<keyword evidence="4" id="KW-1003">Cell membrane</keyword>
<dbReference type="Proteomes" id="UP000463051">
    <property type="component" value="Unassembled WGS sequence"/>
</dbReference>
<dbReference type="FunFam" id="1.10.3470.10:FF:000001">
    <property type="entry name" value="Vitamin B12 ABC transporter permease BtuC"/>
    <property type="match status" value="1"/>
</dbReference>
<evidence type="ECO:0000256" key="8">
    <source>
        <dbReference type="SAM" id="Phobius"/>
    </source>
</evidence>